<protein>
    <recommendedName>
        <fullName evidence="11">Glucose-methanol-choline oxidoreductase N-terminal domain-containing protein</fullName>
    </recommendedName>
</protein>
<sequence length="619" mass="66513">MKGFSKSLLLAAVAGVVAVPVVEERQTNNEYDYIVVGSGAGGGPLASRLAREGQSVLLIESGDDQGANYNYSVPGYQAAVTQDPKIAWDIYVNHYQDQTRARRDSKYVEGKGILYPRAGTLVGGCVSHNALIWITPHASDWDNIAAITGDSSWSSANMNKYLAKVYEWQPTGPTDPAILARDTMLVQHLAGGAAVMGVGPDPIAGATGFLTALLDPNNTPGRDSLEGFFQIPLIQRGGARISVRERIVSTVQGGFPLTVRTDTHVTRIIFDRSGARPRATGVEYLSGKHLYRASPLSGGSGTPGSARARKEVIMAGGSYNSIQTLKLSGVGPADELQRLGIPVVKDVPGLGKNMQDRYEIPVNARHSNDFPLLDGCTFDAKPQDRCYRRWQQNPSLLGLRGAYASNGLAAAMAVNSDTADDSNIDLFIFGGPVNFTGYFPRWGDAAVAKHNAFSWYTLKAHTRNKAGTVELRSTDPLDTPIINFNYFDTGTTEDGADVKDVAAMVQAIKMSREALDRYENYAFLGGTPNTEDRPGPAVTSDEALAQYVKDEAWGHHACCTAPIGAQNDAQAVLDSKFRVNGIDGLRIVDASVFPRIPGIFIQAPIMMVSEKAADVILNA</sequence>
<comment type="similarity">
    <text evidence="1">Belongs to the GMC oxidoreductase family.</text>
</comment>
<dbReference type="Pfam" id="PF00890">
    <property type="entry name" value="FAD_binding_2"/>
    <property type="match status" value="1"/>
</dbReference>
<dbReference type="GO" id="GO:0016614">
    <property type="term" value="F:oxidoreductase activity, acting on CH-OH group of donors"/>
    <property type="evidence" value="ECO:0007669"/>
    <property type="project" value="InterPro"/>
</dbReference>
<dbReference type="PANTHER" id="PTHR11552:SF100">
    <property type="entry name" value="DEHYDROGENASE, PUTATIVE (AFU_ORTHOLOGUE AFUA_5G00630)-RELATED"/>
    <property type="match status" value="1"/>
</dbReference>
<evidence type="ECO:0000313" key="10">
    <source>
        <dbReference type="Proteomes" id="UP000799539"/>
    </source>
</evidence>
<reference evidence="9" key="1">
    <citation type="journal article" date="2020" name="Stud. Mycol.">
        <title>101 Dothideomycetes genomes: a test case for predicting lifestyles and emergence of pathogens.</title>
        <authorList>
            <person name="Haridas S."/>
            <person name="Albert R."/>
            <person name="Binder M."/>
            <person name="Bloem J."/>
            <person name="Labutti K."/>
            <person name="Salamov A."/>
            <person name="Andreopoulos B."/>
            <person name="Baker S."/>
            <person name="Barry K."/>
            <person name="Bills G."/>
            <person name="Bluhm B."/>
            <person name="Cannon C."/>
            <person name="Castanera R."/>
            <person name="Culley D."/>
            <person name="Daum C."/>
            <person name="Ezra D."/>
            <person name="Gonzalez J."/>
            <person name="Henrissat B."/>
            <person name="Kuo A."/>
            <person name="Liang C."/>
            <person name="Lipzen A."/>
            <person name="Lutzoni F."/>
            <person name="Magnuson J."/>
            <person name="Mondo S."/>
            <person name="Nolan M."/>
            <person name="Ohm R."/>
            <person name="Pangilinan J."/>
            <person name="Park H.-J."/>
            <person name="Ramirez L."/>
            <person name="Alfaro M."/>
            <person name="Sun H."/>
            <person name="Tritt A."/>
            <person name="Yoshinaga Y."/>
            <person name="Zwiers L.-H."/>
            <person name="Turgeon B."/>
            <person name="Goodwin S."/>
            <person name="Spatafora J."/>
            <person name="Crous P."/>
            <person name="Grigoriev I."/>
        </authorList>
    </citation>
    <scope>NUCLEOTIDE SEQUENCE</scope>
    <source>
        <strain evidence="9">SCOH1-5</strain>
    </source>
</reference>
<dbReference type="InterPro" id="IPR036188">
    <property type="entry name" value="FAD/NAD-bd_sf"/>
</dbReference>
<dbReference type="SUPFAM" id="SSF54373">
    <property type="entry name" value="FAD-linked reductases, C-terminal domain"/>
    <property type="match status" value="1"/>
</dbReference>
<evidence type="ECO:0000259" key="6">
    <source>
        <dbReference type="Pfam" id="PF00732"/>
    </source>
</evidence>
<evidence type="ECO:0000256" key="5">
    <source>
        <dbReference type="SAM" id="SignalP"/>
    </source>
</evidence>
<keyword evidence="10" id="KW-1185">Reference proteome</keyword>
<organism evidence="9 10">
    <name type="scientific">Cercospora zeae-maydis SCOH1-5</name>
    <dbReference type="NCBI Taxonomy" id="717836"/>
    <lineage>
        <taxon>Eukaryota</taxon>
        <taxon>Fungi</taxon>
        <taxon>Dikarya</taxon>
        <taxon>Ascomycota</taxon>
        <taxon>Pezizomycotina</taxon>
        <taxon>Dothideomycetes</taxon>
        <taxon>Dothideomycetidae</taxon>
        <taxon>Mycosphaerellales</taxon>
        <taxon>Mycosphaerellaceae</taxon>
        <taxon>Cercospora</taxon>
    </lineage>
</organism>
<evidence type="ECO:0000256" key="1">
    <source>
        <dbReference type="ARBA" id="ARBA00010790"/>
    </source>
</evidence>
<feature type="binding site" evidence="4">
    <location>
        <position position="265"/>
    </location>
    <ligand>
        <name>FAD</name>
        <dbReference type="ChEBI" id="CHEBI:57692"/>
    </ligand>
</feature>
<comment type="cofactor">
    <cofactor evidence="4">
        <name>FAD</name>
        <dbReference type="ChEBI" id="CHEBI:57692"/>
    </cofactor>
</comment>
<dbReference type="OrthoDB" id="269227at2759"/>
<dbReference type="AlphaFoldDB" id="A0A6A6FWM1"/>
<dbReference type="InterPro" id="IPR003953">
    <property type="entry name" value="FAD-dep_OxRdtase_2_FAD-bd"/>
</dbReference>
<keyword evidence="4" id="KW-0274">FAD</keyword>
<evidence type="ECO:0000256" key="4">
    <source>
        <dbReference type="PIRSR" id="PIRSR000137-2"/>
    </source>
</evidence>
<keyword evidence="2" id="KW-0285">Flavoprotein</keyword>
<feature type="domain" description="Glucose-methanol-choline oxidoreductase C-terminal" evidence="8">
    <location>
        <begin position="465"/>
        <end position="608"/>
    </location>
</feature>
<feature type="domain" description="FAD-dependent oxidoreductase 2 FAD-binding" evidence="7">
    <location>
        <begin position="32"/>
        <end position="83"/>
    </location>
</feature>
<dbReference type="InterPro" id="IPR000172">
    <property type="entry name" value="GMC_OxRdtase_N"/>
</dbReference>
<dbReference type="InterPro" id="IPR007867">
    <property type="entry name" value="GMC_OxRtase_C"/>
</dbReference>
<dbReference type="GO" id="GO:0050660">
    <property type="term" value="F:flavin adenine dinucleotide binding"/>
    <property type="evidence" value="ECO:0007669"/>
    <property type="project" value="InterPro"/>
</dbReference>
<dbReference type="Gene3D" id="3.30.560.10">
    <property type="entry name" value="Glucose Oxidase, domain 3"/>
    <property type="match status" value="1"/>
</dbReference>
<dbReference type="EMBL" id="ML992662">
    <property type="protein sequence ID" value="KAF2217620.1"/>
    <property type="molecule type" value="Genomic_DNA"/>
</dbReference>
<dbReference type="Pfam" id="PF00732">
    <property type="entry name" value="GMC_oxred_N"/>
    <property type="match status" value="1"/>
</dbReference>
<accession>A0A6A6FWM1</accession>
<gene>
    <name evidence="9" type="ORF">CERZMDRAFT_63798</name>
</gene>
<proteinExistence type="inferred from homology"/>
<dbReference type="PIRSF" id="PIRSF000137">
    <property type="entry name" value="Alcohol_oxidase"/>
    <property type="match status" value="1"/>
</dbReference>
<keyword evidence="3" id="KW-0560">Oxidoreductase</keyword>
<dbReference type="Gene3D" id="3.50.50.60">
    <property type="entry name" value="FAD/NAD(P)-binding domain"/>
    <property type="match status" value="1"/>
</dbReference>
<dbReference type="Proteomes" id="UP000799539">
    <property type="component" value="Unassembled WGS sequence"/>
</dbReference>
<evidence type="ECO:0000259" key="8">
    <source>
        <dbReference type="Pfam" id="PF05199"/>
    </source>
</evidence>
<feature type="chain" id="PRO_5025483601" description="Glucose-methanol-choline oxidoreductase N-terminal domain-containing protein" evidence="5">
    <location>
        <begin position="19"/>
        <end position="619"/>
    </location>
</feature>
<evidence type="ECO:0000313" key="9">
    <source>
        <dbReference type="EMBL" id="KAF2217620.1"/>
    </source>
</evidence>
<feature type="signal peptide" evidence="5">
    <location>
        <begin position="1"/>
        <end position="18"/>
    </location>
</feature>
<dbReference type="InterPro" id="IPR012132">
    <property type="entry name" value="GMC_OxRdtase"/>
</dbReference>
<feature type="domain" description="Glucose-methanol-choline oxidoreductase N-terminal" evidence="6">
    <location>
        <begin position="111"/>
        <end position="358"/>
    </location>
</feature>
<name>A0A6A6FWM1_9PEZI</name>
<dbReference type="Pfam" id="PF05199">
    <property type="entry name" value="GMC_oxred_C"/>
    <property type="match status" value="1"/>
</dbReference>
<evidence type="ECO:0000259" key="7">
    <source>
        <dbReference type="Pfam" id="PF00890"/>
    </source>
</evidence>
<dbReference type="SUPFAM" id="SSF51905">
    <property type="entry name" value="FAD/NAD(P)-binding domain"/>
    <property type="match status" value="1"/>
</dbReference>
<evidence type="ECO:0000256" key="2">
    <source>
        <dbReference type="ARBA" id="ARBA00022630"/>
    </source>
</evidence>
<keyword evidence="5" id="KW-0732">Signal</keyword>
<evidence type="ECO:0000256" key="3">
    <source>
        <dbReference type="ARBA" id="ARBA00023002"/>
    </source>
</evidence>
<evidence type="ECO:0008006" key="11">
    <source>
        <dbReference type="Google" id="ProtNLM"/>
    </source>
</evidence>
<dbReference type="PANTHER" id="PTHR11552">
    <property type="entry name" value="GLUCOSE-METHANOL-CHOLINE GMC OXIDOREDUCTASE"/>
    <property type="match status" value="1"/>
</dbReference>